<gene>
    <name evidence="3" type="ORF">IAC80_04965</name>
</gene>
<feature type="transmembrane region" description="Helical" evidence="2">
    <location>
        <begin position="64"/>
        <end position="84"/>
    </location>
</feature>
<evidence type="ECO:0000313" key="4">
    <source>
        <dbReference type="Proteomes" id="UP000886889"/>
    </source>
</evidence>
<keyword evidence="2" id="KW-0472">Membrane</keyword>
<evidence type="ECO:0000256" key="2">
    <source>
        <dbReference type="SAM" id="Phobius"/>
    </source>
</evidence>
<name>A0A9D1NZ22_9FIRM</name>
<sequence length="429" mass="48270">MNKEKWKERMAVLKEKLAFLKPWDMDEDPEDDLEIQELHTQPDSAGRPDEGKTDTGRWFRSKKIYLRGGLAVLAVLVVGGFYFYNRSHTFTEYVVTSTDECLDIDGTEYVMLGKSVMKYSPDGVFCVNTHNEANWSIAYSMQTPVASVCEKTMAIVEQQGNQVYVLNEEGLLGNFETDWPILKARVSAQGVVALVLDEEDATVIELRSSTGEAIAAVKTTVADYGYPLDIAITSNASRMAVSFLGVSGGSLNSKIAFFDFSSASVSDDSHLAGTLDYPGRVFPQIYYADSSTAVALGDTGFVVLRDGSAPQERASVEFEDEIISTFWDEDYVGFVFPNDASDSKYRMELYTYQGRRRLQEEFDTDFEQVKMERGEILLYDAKNCTVYTAWGTKRFSSDYEKQVNYFTKLPGFRSYLIISNDSMDHIRIS</sequence>
<dbReference type="Pfam" id="PF18975">
    <property type="entry name" value="DUF5711"/>
    <property type="match status" value="1"/>
</dbReference>
<dbReference type="EMBL" id="DVOS01000042">
    <property type="protein sequence ID" value="HIV23272.1"/>
    <property type="molecule type" value="Genomic_DNA"/>
</dbReference>
<organism evidence="3 4">
    <name type="scientific">Candidatus Merdiplasma excrementigallinarum</name>
    <dbReference type="NCBI Taxonomy" id="2840864"/>
    <lineage>
        <taxon>Bacteria</taxon>
        <taxon>Bacillati</taxon>
        <taxon>Bacillota</taxon>
        <taxon>Clostridia</taxon>
        <taxon>Lachnospirales</taxon>
        <taxon>Lachnospiraceae</taxon>
        <taxon>Lachnospiraceae incertae sedis</taxon>
        <taxon>Candidatus Merdiplasma</taxon>
    </lineage>
</organism>
<keyword evidence="2" id="KW-1133">Transmembrane helix</keyword>
<evidence type="ECO:0000313" key="3">
    <source>
        <dbReference type="EMBL" id="HIV23272.1"/>
    </source>
</evidence>
<reference evidence="3" key="1">
    <citation type="submission" date="2020-10" db="EMBL/GenBank/DDBJ databases">
        <authorList>
            <person name="Gilroy R."/>
        </authorList>
    </citation>
    <scope>NUCLEOTIDE SEQUENCE</scope>
    <source>
        <strain evidence="3">ChiBcec6-7307</strain>
    </source>
</reference>
<feature type="region of interest" description="Disordered" evidence="1">
    <location>
        <begin position="31"/>
        <end position="54"/>
    </location>
</feature>
<proteinExistence type="predicted"/>
<comment type="caution">
    <text evidence="3">The sequence shown here is derived from an EMBL/GenBank/DDBJ whole genome shotgun (WGS) entry which is preliminary data.</text>
</comment>
<evidence type="ECO:0000256" key="1">
    <source>
        <dbReference type="SAM" id="MobiDB-lite"/>
    </source>
</evidence>
<dbReference type="AlphaFoldDB" id="A0A9D1NZ22"/>
<dbReference type="InterPro" id="IPR043765">
    <property type="entry name" value="DUF5711"/>
</dbReference>
<dbReference type="Proteomes" id="UP000886889">
    <property type="component" value="Unassembled WGS sequence"/>
</dbReference>
<reference evidence="3" key="2">
    <citation type="journal article" date="2021" name="PeerJ">
        <title>Extensive microbial diversity within the chicken gut microbiome revealed by metagenomics and culture.</title>
        <authorList>
            <person name="Gilroy R."/>
            <person name="Ravi A."/>
            <person name="Getino M."/>
            <person name="Pursley I."/>
            <person name="Horton D.L."/>
            <person name="Alikhan N.F."/>
            <person name="Baker D."/>
            <person name="Gharbi K."/>
            <person name="Hall N."/>
            <person name="Watson M."/>
            <person name="Adriaenssens E.M."/>
            <person name="Foster-Nyarko E."/>
            <person name="Jarju S."/>
            <person name="Secka A."/>
            <person name="Antonio M."/>
            <person name="Oren A."/>
            <person name="Chaudhuri R.R."/>
            <person name="La Ragione R."/>
            <person name="Hildebrand F."/>
            <person name="Pallen M.J."/>
        </authorList>
    </citation>
    <scope>NUCLEOTIDE SEQUENCE</scope>
    <source>
        <strain evidence="3">ChiBcec6-7307</strain>
    </source>
</reference>
<accession>A0A9D1NZ22</accession>
<keyword evidence="2" id="KW-0812">Transmembrane</keyword>
<protein>
    <submittedName>
        <fullName evidence="3">Uncharacterized protein</fullName>
    </submittedName>
</protein>